<sequence length="78" mass="8647">MSENCFPPPLFFFFPLSSLSKNTTAIAFSLSLSLSLSLFSSKTFCFGVEDVETNTIQSRVLLIEDVKANPKELMQGFS</sequence>
<keyword evidence="2" id="KW-1185">Reference proteome</keyword>
<evidence type="ECO:0000313" key="2">
    <source>
        <dbReference type="Proteomes" id="UP000238479"/>
    </source>
</evidence>
<accession>A0A2P6SLH7</accession>
<dbReference type="Proteomes" id="UP000238479">
    <property type="component" value="Chromosome 1"/>
</dbReference>
<organism evidence="1 2">
    <name type="scientific">Rosa chinensis</name>
    <name type="common">China rose</name>
    <dbReference type="NCBI Taxonomy" id="74649"/>
    <lineage>
        <taxon>Eukaryota</taxon>
        <taxon>Viridiplantae</taxon>
        <taxon>Streptophyta</taxon>
        <taxon>Embryophyta</taxon>
        <taxon>Tracheophyta</taxon>
        <taxon>Spermatophyta</taxon>
        <taxon>Magnoliopsida</taxon>
        <taxon>eudicotyledons</taxon>
        <taxon>Gunneridae</taxon>
        <taxon>Pentapetalae</taxon>
        <taxon>rosids</taxon>
        <taxon>fabids</taxon>
        <taxon>Rosales</taxon>
        <taxon>Rosaceae</taxon>
        <taxon>Rosoideae</taxon>
        <taxon>Rosoideae incertae sedis</taxon>
        <taxon>Rosa</taxon>
    </lineage>
</organism>
<dbReference type="AlphaFoldDB" id="A0A2P6SLH7"/>
<reference evidence="1 2" key="1">
    <citation type="journal article" date="2018" name="Nat. Genet.">
        <title>The Rosa genome provides new insights in the design of modern roses.</title>
        <authorList>
            <person name="Bendahmane M."/>
        </authorList>
    </citation>
    <scope>NUCLEOTIDE SEQUENCE [LARGE SCALE GENOMIC DNA]</scope>
    <source>
        <strain evidence="2">cv. Old Blush</strain>
    </source>
</reference>
<protein>
    <submittedName>
        <fullName evidence="1">Uncharacterized protein</fullName>
    </submittedName>
</protein>
<dbReference type="EMBL" id="PDCK01000039">
    <property type="protein sequence ID" value="PRQ59522.1"/>
    <property type="molecule type" value="Genomic_DNA"/>
</dbReference>
<dbReference type="Gramene" id="PRQ59522">
    <property type="protein sequence ID" value="PRQ59522"/>
    <property type="gene ID" value="RchiOBHm_Chr1g0371131"/>
</dbReference>
<gene>
    <name evidence="1" type="ORF">RchiOBHm_Chr1g0371131</name>
</gene>
<evidence type="ECO:0000313" key="1">
    <source>
        <dbReference type="EMBL" id="PRQ59522.1"/>
    </source>
</evidence>
<comment type="caution">
    <text evidence="1">The sequence shown here is derived from an EMBL/GenBank/DDBJ whole genome shotgun (WGS) entry which is preliminary data.</text>
</comment>
<proteinExistence type="predicted"/>
<name>A0A2P6SLH7_ROSCH</name>